<sequence length="119" mass="12812">LIVVVLLAFAAAGVWSYIVVTRPAAIQQPTVTPVLLVITPERTSTTVIDVPISDTPVPLQTPTFPPPPAGSLIKTGSYVQVVNTVGGLRLRYEPNLESEVNYLALDYEVFVVQKGPREA</sequence>
<organism evidence="1">
    <name type="scientific">marine metagenome</name>
    <dbReference type="NCBI Taxonomy" id="408172"/>
    <lineage>
        <taxon>unclassified sequences</taxon>
        <taxon>metagenomes</taxon>
        <taxon>ecological metagenomes</taxon>
    </lineage>
</organism>
<proteinExistence type="predicted"/>
<gene>
    <name evidence="1" type="ORF">METZ01_LOCUS481053</name>
</gene>
<evidence type="ECO:0000313" key="1">
    <source>
        <dbReference type="EMBL" id="SVE28199.1"/>
    </source>
</evidence>
<accession>A0A383C820</accession>
<feature type="non-terminal residue" evidence="1">
    <location>
        <position position="1"/>
    </location>
</feature>
<protein>
    <submittedName>
        <fullName evidence="1">Uncharacterized protein</fullName>
    </submittedName>
</protein>
<dbReference type="AlphaFoldDB" id="A0A383C820"/>
<name>A0A383C820_9ZZZZ</name>
<dbReference type="EMBL" id="UINC01206531">
    <property type="protein sequence ID" value="SVE28199.1"/>
    <property type="molecule type" value="Genomic_DNA"/>
</dbReference>
<feature type="non-terminal residue" evidence="1">
    <location>
        <position position="119"/>
    </location>
</feature>
<reference evidence="1" key="1">
    <citation type="submission" date="2018-05" db="EMBL/GenBank/DDBJ databases">
        <authorList>
            <person name="Lanie J.A."/>
            <person name="Ng W.-L."/>
            <person name="Kazmierczak K.M."/>
            <person name="Andrzejewski T.M."/>
            <person name="Davidsen T.M."/>
            <person name="Wayne K.J."/>
            <person name="Tettelin H."/>
            <person name="Glass J.I."/>
            <person name="Rusch D."/>
            <person name="Podicherti R."/>
            <person name="Tsui H.-C.T."/>
            <person name="Winkler M.E."/>
        </authorList>
    </citation>
    <scope>NUCLEOTIDE SEQUENCE</scope>
</reference>